<dbReference type="PANTHER" id="PTHR14499:SF136">
    <property type="entry name" value="GH08630P"/>
    <property type="match status" value="1"/>
</dbReference>
<dbReference type="SMART" id="SM00225">
    <property type="entry name" value="BTB"/>
    <property type="match status" value="1"/>
</dbReference>
<dbReference type="Proteomes" id="UP000789572">
    <property type="component" value="Unassembled WGS sequence"/>
</dbReference>
<name>A0A9N9BWA6_9GLOM</name>
<dbReference type="InterPro" id="IPR011333">
    <property type="entry name" value="SKP1/BTB/POZ_sf"/>
</dbReference>
<dbReference type="SUPFAM" id="SSF54695">
    <property type="entry name" value="POZ domain"/>
    <property type="match status" value="1"/>
</dbReference>
<dbReference type="InterPro" id="IPR000210">
    <property type="entry name" value="BTB/POZ_dom"/>
</dbReference>
<dbReference type="EMBL" id="CAJVPJ010001197">
    <property type="protein sequence ID" value="CAG8580498.1"/>
    <property type="molecule type" value="Genomic_DNA"/>
</dbReference>
<organism evidence="2 3">
    <name type="scientific">Paraglomus occultum</name>
    <dbReference type="NCBI Taxonomy" id="144539"/>
    <lineage>
        <taxon>Eukaryota</taxon>
        <taxon>Fungi</taxon>
        <taxon>Fungi incertae sedis</taxon>
        <taxon>Mucoromycota</taxon>
        <taxon>Glomeromycotina</taxon>
        <taxon>Glomeromycetes</taxon>
        <taxon>Paraglomerales</taxon>
        <taxon>Paraglomeraceae</taxon>
        <taxon>Paraglomus</taxon>
    </lineage>
</organism>
<dbReference type="Pfam" id="PF02214">
    <property type="entry name" value="BTB_2"/>
    <property type="match status" value="1"/>
</dbReference>
<dbReference type="OrthoDB" id="10025005at2759"/>
<comment type="caution">
    <text evidence="2">The sequence shown here is derived from an EMBL/GenBank/DDBJ whole genome shotgun (WGS) entry which is preliminary data.</text>
</comment>
<dbReference type="PANTHER" id="PTHR14499">
    <property type="entry name" value="POTASSIUM CHANNEL TETRAMERIZATION DOMAIN-CONTAINING"/>
    <property type="match status" value="1"/>
</dbReference>
<sequence>MNEEGKEQQPKADERIILNVGGVKFETYRSTLTAYPDTFLGTMFGDRNQSMLHPYNGNEYFFDRDGRVFHYIMQYYRTGKIMWKSHANCCSSTVTREEILQEVDFFQISREDIGLREQHPVALMLDKFVEMLETCVWQAMTVGETIIEIIFAYNNKEVFEVSPDLNMLNDIVRPFAECGYFFLSMFGREIEQHLKTEFSGLSCGLVDKTEDFHKPGRIVLKISWNTRINRKQILGESCLAKHRLL</sequence>
<reference evidence="2" key="1">
    <citation type="submission" date="2021-06" db="EMBL/GenBank/DDBJ databases">
        <authorList>
            <person name="Kallberg Y."/>
            <person name="Tangrot J."/>
            <person name="Rosling A."/>
        </authorList>
    </citation>
    <scope>NUCLEOTIDE SEQUENCE</scope>
    <source>
        <strain evidence="2">IA702</strain>
    </source>
</reference>
<dbReference type="Gene3D" id="3.30.710.10">
    <property type="entry name" value="Potassium Channel Kv1.1, Chain A"/>
    <property type="match status" value="1"/>
</dbReference>
<keyword evidence="3" id="KW-1185">Reference proteome</keyword>
<dbReference type="GO" id="GO:0051260">
    <property type="term" value="P:protein homooligomerization"/>
    <property type="evidence" value="ECO:0007669"/>
    <property type="project" value="InterPro"/>
</dbReference>
<evidence type="ECO:0000313" key="2">
    <source>
        <dbReference type="EMBL" id="CAG8580498.1"/>
    </source>
</evidence>
<gene>
    <name evidence="2" type="ORF">POCULU_LOCUS6464</name>
</gene>
<accession>A0A9N9BWA6</accession>
<evidence type="ECO:0000313" key="3">
    <source>
        <dbReference type="Proteomes" id="UP000789572"/>
    </source>
</evidence>
<evidence type="ECO:0000259" key="1">
    <source>
        <dbReference type="PROSITE" id="PS50097"/>
    </source>
</evidence>
<dbReference type="PROSITE" id="PS50097">
    <property type="entry name" value="BTB"/>
    <property type="match status" value="1"/>
</dbReference>
<dbReference type="CDD" id="cd18316">
    <property type="entry name" value="BTB_POZ_KCTD-like"/>
    <property type="match status" value="1"/>
</dbReference>
<dbReference type="InterPro" id="IPR003131">
    <property type="entry name" value="T1-type_BTB"/>
</dbReference>
<proteinExistence type="predicted"/>
<dbReference type="AlphaFoldDB" id="A0A9N9BWA6"/>
<feature type="domain" description="BTB" evidence="1">
    <location>
        <begin position="14"/>
        <end position="85"/>
    </location>
</feature>
<protein>
    <submittedName>
        <fullName evidence="2">759_t:CDS:1</fullName>
    </submittedName>
</protein>